<dbReference type="EC" id="2.5.1.3" evidence="9"/>
<keyword evidence="4 9" id="KW-0460">Magnesium</keyword>
<dbReference type="PANTHER" id="PTHR20857">
    <property type="entry name" value="THIAMINE-PHOSPHATE PYROPHOSPHORYLASE"/>
    <property type="match status" value="1"/>
</dbReference>
<evidence type="ECO:0000256" key="11">
    <source>
        <dbReference type="RuleBase" id="RU004253"/>
    </source>
</evidence>
<dbReference type="InterPro" id="IPR034291">
    <property type="entry name" value="TMP_synthase"/>
</dbReference>
<gene>
    <name evidence="9" type="primary">thiE</name>
    <name evidence="13" type="ORF">ACFSJT_12735</name>
</gene>
<evidence type="ECO:0000256" key="1">
    <source>
        <dbReference type="ARBA" id="ARBA00005165"/>
    </source>
</evidence>
<keyword evidence="14" id="KW-1185">Reference proteome</keyword>
<comment type="function">
    <text evidence="9">Condenses 4-methyl-5-(beta-hydroxyethyl)thiazole monophosphate (THZ-P) and 2-methyl-4-amino-5-hydroxymethyl pyrimidine pyrophosphate (HMP-PP) to form thiamine monophosphate (TMP).</text>
</comment>
<evidence type="ECO:0000256" key="5">
    <source>
        <dbReference type="ARBA" id="ARBA00022977"/>
    </source>
</evidence>
<proteinExistence type="inferred from homology"/>
<dbReference type="NCBIfam" id="TIGR00693">
    <property type="entry name" value="thiE"/>
    <property type="match status" value="1"/>
</dbReference>
<comment type="cofactor">
    <cofactor evidence="9">
        <name>Mg(2+)</name>
        <dbReference type="ChEBI" id="CHEBI:18420"/>
    </cofactor>
    <text evidence="9">Binds 1 Mg(2+) ion per subunit.</text>
</comment>
<organism evidence="13 14">
    <name type="scientific">Aquimarina celericrescens</name>
    <dbReference type="NCBI Taxonomy" id="1964542"/>
    <lineage>
        <taxon>Bacteria</taxon>
        <taxon>Pseudomonadati</taxon>
        <taxon>Bacteroidota</taxon>
        <taxon>Flavobacteriia</taxon>
        <taxon>Flavobacteriales</taxon>
        <taxon>Flavobacteriaceae</taxon>
        <taxon>Aquimarina</taxon>
    </lineage>
</organism>
<keyword evidence="2 9" id="KW-0808">Transferase</keyword>
<evidence type="ECO:0000256" key="2">
    <source>
        <dbReference type="ARBA" id="ARBA00022679"/>
    </source>
</evidence>
<dbReference type="SUPFAM" id="SSF51391">
    <property type="entry name" value="Thiamin phosphate synthase"/>
    <property type="match status" value="1"/>
</dbReference>
<dbReference type="InterPro" id="IPR013785">
    <property type="entry name" value="Aldolase_TIM"/>
</dbReference>
<feature type="binding site" evidence="9">
    <location>
        <begin position="52"/>
        <end position="56"/>
    </location>
    <ligand>
        <name>4-amino-2-methyl-5-(diphosphooxymethyl)pyrimidine</name>
        <dbReference type="ChEBI" id="CHEBI:57841"/>
    </ligand>
</feature>
<dbReference type="HAMAP" id="MF_00097">
    <property type="entry name" value="TMP_synthase"/>
    <property type="match status" value="1"/>
</dbReference>
<accession>A0ABW5AYR1</accession>
<dbReference type="RefSeq" id="WP_378320667.1">
    <property type="nucleotide sequence ID" value="NZ_JBHUHY010000013.1"/>
</dbReference>
<comment type="pathway">
    <text evidence="1 9 11">Cofactor biosynthesis; thiamine diphosphate biosynthesis; thiamine phosphate from 4-amino-2-methyl-5-diphosphomethylpyrimidine and 4-methyl-5-(2-phosphoethyl)-thiazole: step 1/1.</text>
</comment>
<comment type="similarity">
    <text evidence="9 10">Belongs to the thiamine-phosphate synthase family.</text>
</comment>
<dbReference type="Gene3D" id="3.20.20.70">
    <property type="entry name" value="Aldolase class I"/>
    <property type="match status" value="1"/>
</dbReference>
<dbReference type="EMBL" id="JBHUHY010000013">
    <property type="protein sequence ID" value="MFD2187660.1"/>
    <property type="molecule type" value="Genomic_DNA"/>
</dbReference>
<keyword evidence="3 9" id="KW-0479">Metal-binding</keyword>
<feature type="binding site" evidence="9">
    <location>
        <position position="185"/>
    </location>
    <ligand>
        <name>2-[(2R,5Z)-2-carboxy-4-methylthiazol-5(2H)-ylidene]ethyl phosphate</name>
        <dbReference type="ChEBI" id="CHEBI:62899"/>
    </ligand>
</feature>
<evidence type="ECO:0000313" key="13">
    <source>
        <dbReference type="EMBL" id="MFD2187660.1"/>
    </source>
</evidence>
<comment type="caution">
    <text evidence="13">The sequence shown here is derived from an EMBL/GenBank/DDBJ whole genome shotgun (WGS) entry which is preliminary data.</text>
</comment>
<name>A0ABW5AYR1_9FLAO</name>
<dbReference type="CDD" id="cd00564">
    <property type="entry name" value="TMP_TenI"/>
    <property type="match status" value="1"/>
</dbReference>
<feature type="binding site" evidence="9">
    <location>
        <position position="84"/>
    </location>
    <ligand>
        <name>4-amino-2-methyl-5-(diphosphooxymethyl)pyrimidine</name>
        <dbReference type="ChEBI" id="CHEBI:57841"/>
    </ligand>
</feature>
<dbReference type="PANTHER" id="PTHR20857:SF15">
    <property type="entry name" value="THIAMINE-PHOSPHATE SYNTHASE"/>
    <property type="match status" value="1"/>
</dbReference>
<feature type="domain" description="Thiamine phosphate synthase/TenI" evidence="12">
    <location>
        <begin position="32"/>
        <end position="206"/>
    </location>
</feature>
<dbReference type="NCBIfam" id="NF000736">
    <property type="entry name" value="PRK00043.2-3"/>
    <property type="match status" value="1"/>
</dbReference>
<feature type="binding site" evidence="9">
    <location>
        <position position="104"/>
    </location>
    <ligand>
        <name>Mg(2+)</name>
        <dbReference type="ChEBI" id="CHEBI:18420"/>
    </ligand>
</feature>
<comment type="catalytic activity">
    <reaction evidence="8 9 10">
        <text>2-[(2R,5Z)-2-carboxy-4-methylthiazol-5(2H)-ylidene]ethyl phosphate + 4-amino-2-methyl-5-(diphosphooxymethyl)pyrimidine + 2 H(+) = thiamine phosphate + CO2 + diphosphate</text>
        <dbReference type="Rhea" id="RHEA:47844"/>
        <dbReference type="ChEBI" id="CHEBI:15378"/>
        <dbReference type="ChEBI" id="CHEBI:16526"/>
        <dbReference type="ChEBI" id="CHEBI:33019"/>
        <dbReference type="ChEBI" id="CHEBI:37575"/>
        <dbReference type="ChEBI" id="CHEBI:57841"/>
        <dbReference type="ChEBI" id="CHEBI:62899"/>
        <dbReference type="EC" id="2.5.1.3"/>
    </reaction>
</comment>
<protein>
    <recommendedName>
        <fullName evidence="9">Thiamine-phosphate synthase</fullName>
        <shortName evidence="9">TP synthase</shortName>
        <shortName evidence="9">TPS</shortName>
        <ecNumber evidence="9">2.5.1.3</ecNumber>
    </recommendedName>
    <alternativeName>
        <fullName evidence="9">Thiamine-phosphate pyrophosphorylase</fullName>
        <shortName evidence="9">TMP pyrophosphorylase</shortName>
        <shortName evidence="9">TMP-PPase</shortName>
    </alternativeName>
</protein>
<feature type="binding site" evidence="9">
    <location>
        <position position="152"/>
    </location>
    <ligand>
        <name>4-amino-2-methyl-5-(diphosphooxymethyl)pyrimidine</name>
        <dbReference type="ChEBI" id="CHEBI:57841"/>
    </ligand>
</feature>
<dbReference type="Proteomes" id="UP001597344">
    <property type="component" value="Unassembled WGS sequence"/>
</dbReference>
<evidence type="ECO:0000256" key="10">
    <source>
        <dbReference type="RuleBase" id="RU003826"/>
    </source>
</evidence>
<evidence type="ECO:0000256" key="9">
    <source>
        <dbReference type="HAMAP-Rule" id="MF_00097"/>
    </source>
</evidence>
<sequence length="230" mass="25625">MIKSENIENKIIFPIWDRLKEVSLQYISQGKTPQDHLQNIQKVCKAGGKWIQLRLKDVDTVTYLNTALECRNICDQYEVIMIINDSVATAKATLADGVHLGLKDTSISEARKILGDSFIIGGTANTIEDCMQHLESGVDYIGLGPFRYTTTKKKLEPILGLRGYRNILYKLKKQNVKVPIIAIGGIIEQDIEDLMKTGVSGIAVSKILTGQKELNQNINNIKMLITQAHG</sequence>
<evidence type="ECO:0000256" key="6">
    <source>
        <dbReference type="ARBA" id="ARBA00047334"/>
    </source>
</evidence>
<keyword evidence="5 9" id="KW-0784">Thiamine biosynthesis</keyword>
<comment type="catalytic activity">
    <reaction evidence="6 9 10">
        <text>4-methyl-5-(2-phosphooxyethyl)-thiazole + 4-amino-2-methyl-5-(diphosphooxymethyl)pyrimidine + H(+) = thiamine phosphate + diphosphate</text>
        <dbReference type="Rhea" id="RHEA:22328"/>
        <dbReference type="ChEBI" id="CHEBI:15378"/>
        <dbReference type="ChEBI" id="CHEBI:33019"/>
        <dbReference type="ChEBI" id="CHEBI:37575"/>
        <dbReference type="ChEBI" id="CHEBI:57841"/>
        <dbReference type="ChEBI" id="CHEBI:58296"/>
        <dbReference type="EC" id="2.5.1.3"/>
    </reaction>
</comment>
<dbReference type="InterPro" id="IPR036206">
    <property type="entry name" value="ThiamineP_synth_sf"/>
</dbReference>
<evidence type="ECO:0000256" key="7">
    <source>
        <dbReference type="ARBA" id="ARBA00047851"/>
    </source>
</evidence>
<dbReference type="InterPro" id="IPR022998">
    <property type="entry name" value="ThiamineP_synth_TenI"/>
</dbReference>
<evidence type="ECO:0000256" key="8">
    <source>
        <dbReference type="ARBA" id="ARBA00047883"/>
    </source>
</evidence>
<dbReference type="Pfam" id="PF02581">
    <property type="entry name" value="TMP-TENI"/>
    <property type="match status" value="1"/>
</dbReference>
<feature type="binding site" evidence="9">
    <location>
        <position position="85"/>
    </location>
    <ligand>
        <name>Mg(2+)</name>
        <dbReference type="ChEBI" id="CHEBI:18420"/>
    </ligand>
</feature>
<evidence type="ECO:0000256" key="3">
    <source>
        <dbReference type="ARBA" id="ARBA00022723"/>
    </source>
</evidence>
<comment type="caution">
    <text evidence="9">Lacks conserved residue(s) required for the propagation of feature annotation.</text>
</comment>
<evidence type="ECO:0000259" key="12">
    <source>
        <dbReference type="Pfam" id="PF02581"/>
    </source>
</evidence>
<comment type="catalytic activity">
    <reaction evidence="7 9 10">
        <text>2-(2-carboxy-4-methylthiazol-5-yl)ethyl phosphate + 4-amino-2-methyl-5-(diphosphooxymethyl)pyrimidine + 2 H(+) = thiamine phosphate + CO2 + diphosphate</text>
        <dbReference type="Rhea" id="RHEA:47848"/>
        <dbReference type="ChEBI" id="CHEBI:15378"/>
        <dbReference type="ChEBI" id="CHEBI:16526"/>
        <dbReference type="ChEBI" id="CHEBI:33019"/>
        <dbReference type="ChEBI" id="CHEBI:37575"/>
        <dbReference type="ChEBI" id="CHEBI:57841"/>
        <dbReference type="ChEBI" id="CHEBI:62890"/>
        <dbReference type="EC" id="2.5.1.3"/>
    </reaction>
</comment>
<evidence type="ECO:0000313" key="14">
    <source>
        <dbReference type="Proteomes" id="UP001597344"/>
    </source>
</evidence>
<dbReference type="GO" id="GO:0004789">
    <property type="term" value="F:thiamine-phosphate diphosphorylase activity"/>
    <property type="evidence" value="ECO:0007669"/>
    <property type="project" value="UniProtKB-EC"/>
</dbReference>
<feature type="binding site" evidence="9">
    <location>
        <position position="123"/>
    </location>
    <ligand>
        <name>4-amino-2-methyl-5-(diphosphooxymethyl)pyrimidine</name>
        <dbReference type="ChEBI" id="CHEBI:57841"/>
    </ligand>
</feature>
<reference evidence="14" key="1">
    <citation type="journal article" date="2019" name="Int. J. Syst. Evol. Microbiol.">
        <title>The Global Catalogue of Microorganisms (GCM) 10K type strain sequencing project: providing services to taxonomists for standard genome sequencing and annotation.</title>
        <authorList>
            <consortium name="The Broad Institute Genomics Platform"/>
            <consortium name="The Broad Institute Genome Sequencing Center for Infectious Disease"/>
            <person name="Wu L."/>
            <person name="Ma J."/>
        </authorList>
    </citation>
    <scope>NUCLEOTIDE SEQUENCE [LARGE SCALE GENOMIC DNA]</scope>
    <source>
        <strain evidence="14">DT92</strain>
    </source>
</reference>
<feature type="binding site" evidence="9">
    <location>
        <begin position="149"/>
        <end position="151"/>
    </location>
    <ligand>
        <name>2-[(2R,5Z)-2-carboxy-4-methylthiazol-5(2H)-ylidene]ethyl phosphate</name>
        <dbReference type="ChEBI" id="CHEBI:62899"/>
    </ligand>
</feature>
<evidence type="ECO:0000256" key="4">
    <source>
        <dbReference type="ARBA" id="ARBA00022842"/>
    </source>
</evidence>